<dbReference type="PANTHER" id="PTHR12788:SF10">
    <property type="entry name" value="PROTEIN-TYROSINE SULFOTRANSFERASE"/>
    <property type="match status" value="1"/>
</dbReference>
<dbReference type="Gene3D" id="1.25.40.10">
    <property type="entry name" value="Tetratricopeptide repeat domain"/>
    <property type="match status" value="1"/>
</dbReference>
<gene>
    <name evidence="2" type="ORF">EV688_104139</name>
</gene>
<dbReference type="InterPro" id="IPR027417">
    <property type="entry name" value="P-loop_NTPase"/>
</dbReference>
<reference evidence="2 3" key="1">
    <citation type="submission" date="2019-03" db="EMBL/GenBank/DDBJ databases">
        <title>Genomic Encyclopedia of Type Strains, Phase IV (KMG-IV): sequencing the most valuable type-strain genomes for metagenomic binning, comparative biology and taxonomic classification.</title>
        <authorList>
            <person name="Goeker M."/>
        </authorList>
    </citation>
    <scope>NUCLEOTIDE SEQUENCE [LARGE SCALE GENOMIC DNA]</scope>
    <source>
        <strain evidence="2 3">DSM 23344</strain>
    </source>
</reference>
<dbReference type="SUPFAM" id="SSF48452">
    <property type="entry name" value="TPR-like"/>
    <property type="match status" value="1"/>
</dbReference>
<evidence type="ECO:0000313" key="2">
    <source>
        <dbReference type="EMBL" id="TCO76685.1"/>
    </source>
</evidence>
<dbReference type="Proteomes" id="UP000294980">
    <property type="component" value="Unassembled WGS sequence"/>
</dbReference>
<dbReference type="OrthoDB" id="9815894at2"/>
<evidence type="ECO:0000313" key="3">
    <source>
        <dbReference type="Proteomes" id="UP000294980"/>
    </source>
</evidence>
<dbReference type="Gene3D" id="3.40.50.300">
    <property type="entry name" value="P-loop containing nucleotide triphosphate hydrolases"/>
    <property type="match status" value="1"/>
</dbReference>
<keyword evidence="1" id="KW-0808">Transferase</keyword>
<comment type="caution">
    <text evidence="2">The sequence shown here is derived from an EMBL/GenBank/DDBJ whole genome shotgun (WGS) entry which is preliminary data.</text>
</comment>
<dbReference type="Pfam" id="PF14559">
    <property type="entry name" value="TPR_19"/>
    <property type="match status" value="2"/>
</dbReference>
<accession>A0A4R2LBL0</accession>
<evidence type="ECO:0000256" key="1">
    <source>
        <dbReference type="ARBA" id="ARBA00022679"/>
    </source>
</evidence>
<proteinExistence type="predicted"/>
<keyword evidence="3" id="KW-1185">Reference proteome</keyword>
<dbReference type="InterPro" id="IPR019734">
    <property type="entry name" value="TPR_rpt"/>
</dbReference>
<dbReference type="SUPFAM" id="SSF52540">
    <property type="entry name" value="P-loop containing nucleoside triphosphate hydrolases"/>
    <property type="match status" value="1"/>
</dbReference>
<dbReference type="AlphaFoldDB" id="A0A4R2LBL0"/>
<protein>
    <submittedName>
        <fullName evidence="2">Tfp pilus assembly protein PilF</fullName>
    </submittedName>
</protein>
<sequence length="533" mass="60092">MRQEGTAAVQPWMRDTLREGYARLSRRDFAGASDCCRRLLTARSDLVEGHFLVGLIAAETDNIRMAVQAFGSVTRLQPEHGAAWAQLARLFMRLGHVNRADDALAQAVAHQDGNPVVQDTIAAVHTLLGDPTEASQWLSRALEQQPRNLRFLLNRANNQMFLGEFAAARSTLAQALEVSPDNANAHWLLSGLARARDSEHVDQLQALLQEGARSPLEQAYLNYALGKELEDLEDWSGAFAAFARGAEARRRSLAYDEAAERDMFAALEQTFTAEWLASRPDGHPTGAPIFVVGQPRTGTTLIERIISAHPQVHSAGELRQFDGSLRRLLNWTGTRRNSAELVQRAGDIDVRRLGEAYMSTTRKLRGHLPRFVDKLPVNYRYLPLILAALPGARIVHVRRDPMDACFASFKQLFADAYPHSYRQDEMARHHARYYRLMAQWRSRFGGRFHDITYEQVVGDPEPQARELMHFLGLPWDDACLDFHRQSSAVTTASVVQVREAAHTRSVGRWRRYEQQLQPLRRGLQAEAVPLVLE</sequence>
<name>A0A4R2LBL0_9GAMM</name>
<dbReference type="PANTHER" id="PTHR12788">
    <property type="entry name" value="PROTEIN-TYROSINE SULFOTRANSFERASE 2"/>
    <property type="match status" value="1"/>
</dbReference>
<dbReference type="InterPro" id="IPR026634">
    <property type="entry name" value="TPST-like"/>
</dbReference>
<dbReference type="GO" id="GO:0008476">
    <property type="term" value="F:protein-tyrosine sulfotransferase activity"/>
    <property type="evidence" value="ECO:0007669"/>
    <property type="project" value="InterPro"/>
</dbReference>
<dbReference type="EMBL" id="SLWX01000004">
    <property type="protein sequence ID" value="TCO76685.1"/>
    <property type="molecule type" value="Genomic_DNA"/>
</dbReference>
<organism evidence="2 3">
    <name type="scientific">Chromatocurvus halotolerans</name>
    <dbReference type="NCBI Taxonomy" id="1132028"/>
    <lineage>
        <taxon>Bacteria</taxon>
        <taxon>Pseudomonadati</taxon>
        <taxon>Pseudomonadota</taxon>
        <taxon>Gammaproteobacteria</taxon>
        <taxon>Cellvibrionales</taxon>
        <taxon>Halieaceae</taxon>
        <taxon>Chromatocurvus</taxon>
    </lineage>
</organism>
<dbReference type="RefSeq" id="WP_117314969.1">
    <property type="nucleotide sequence ID" value="NZ_QQSW01000002.1"/>
</dbReference>
<dbReference type="SMART" id="SM00028">
    <property type="entry name" value="TPR"/>
    <property type="match status" value="5"/>
</dbReference>
<dbReference type="InterPro" id="IPR011990">
    <property type="entry name" value="TPR-like_helical_dom_sf"/>
</dbReference>
<dbReference type="Pfam" id="PF13469">
    <property type="entry name" value="Sulfotransfer_3"/>
    <property type="match status" value="1"/>
</dbReference>